<organism evidence="5 7">
    <name type="scientific">Dracunculus medinensis</name>
    <name type="common">Guinea worm</name>
    <dbReference type="NCBI Taxonomy" id="318479"/>
    <lineage>
        <taxon>Eukaryota</taxon>
        <taxon>Metazoa</taxon>
        <taxon>Ecdysozoa</taxon>
        <taxon>Nematoda</taxon>
        <taxon>Chromadorea</taxon>
        <taxon>Rhabditida</taxon>
        <taxon>Spirurina</taxon>
        <taxon>Dracunculoidea</taxon>
        <taxon>Dracunculidae</taxon>
        <taxon>Dracunculus</taxon>
    </lineage>
</organism>
<keyword evidence="2" id="KW-0472">Membrane</keyword>
<feature type="region of interest" description="Disordered" evidence="1">
    <location>
        <begin position="1743"/>
        <end position="1769"/>
    </location>
</feature>
<dbReference type="Proteomes" id="UP000274756">
    <property type="component" value="Unassembled WGS sequence"/>
</dbReference>
<dbReference type="STRING" id="318479.A0A0N4U5U5"/>
<evidence type="ECO:0000313" key="7">
    <source>
        <dbReference type="WBParaSite" id="DME_0000224601-mRNA-1"/>
    </source>
</evidence>
<reference evidence="4 6" key="2">
    <citation type="submission" date="2018-11" db="EMBL/GenBank/DDBJ databases">
        <authorList>
            <consortium name="Pathogen Informatics"/>
        </authorList>
    </citation>
    <scope>NUCLEOTIDE SEQUENCE [LARGE SCALE GENOMIC DNA]</scope>
</reference>
<feature type="compositionally biased region" description="Basic and acidic residues" evidence="1">
    <location>
        <begin position="2062"/>
        <end position="2080"/>
    </location>
</feature>
<keyword evidence="6" id="KW-1185">Reference proteome</keyword>
<dbReference type="PANTHER" id="PTHR31640:SF1">
    <property type="entry name" value="BRIDGE-LIKE LIPID TRANSFER PROTEIN FAMILY MEMBER 1"/>
    <property type="match status" value="1"/>
</dbReference>
<evidence type="ECO:0000313" key="6">
    <source>
        <dbReference type="Proteomes" id="UP000274756"/>
    </source>
</evidence>
<dbReference type="Pfam" id="PF25040">
    <property type="entry name" value="BLTP1_C"/>
    <property type="match status" value="3"/>
</dbReference>
<evidence type="ECO:0000313" key="4">
    <source>
        <dbReference type="EMBL" id="VDN56633.1"/>
    </source>
</evidence>
<dbReference type="InterPro" id="IPR056742">
    <property type="entry name" value="BLTP1_C"/>
</dbReference>
<dbReference type="InterPro" id="IPR033616">
    <property type="entry name" value="BLTP1"/>
</dbReference>
<dbReference type="EMBL" id="UYYG01001156">
    <property type="protein sequence ID" value="VDN56633.1"/>
    <property type="molecule type" value="Genomic_DNA"/>
</dbReference>
<evidence type="ECO:0000313" key="5">
    <source>
        <dbReference type="Proteomes" id="UP000038040"/>
    </source>
</evidence>
<keyword evidence="2" id="KW-1133">Transmembrane helix</keyword>
<protein>
    <submittedName>
        <fullName evidence="7">FSA_C domain-containing protein</fullName>
    </submittedName>
</protein>
<evidence type="ECO:0000256" key="1">
    <source>
        <dbReference type="SAM" id="MobiDB-lite"/>
    </source>
</evidence>
<dbReference type="GO" id="GO:0048488">
    <property type="term" value="P:synaptic vesicle endocytosis"/>
    <property type="evidence" value="ECO:0007669"/>
    <property type="project" value="TreeGrafter"/>
</dbReference>
<proteinExistence type="predicted"/>
<name>A0A0N4U5U5_DRAME</name>
<accession>A0A0N4U5U5</accession>
<sequence length="3512" mass="401172">MEKSTSYKAGEKFFWQLNQSLLLPGDIDFRWEDYREIVQPDKVSFWVMLGSLLTFILWNVFLTFYLSRIIGPIVGFILTKIIRLKGYNGYISIDSFSISPLAGKAMFRNFRWTCCDYFLHCNDESEKSKWDEYYQKIWTLIGYIKLDIGSAKIKLKESPNVNDQALVNIVADMENLRVSLSKRENFEKSRPPGFVGRHDPPPRTMGDGFVVIQSAHLKLFYSQSLLGLEGEEVQSIANGPIWESVWRFGKNTIFSYGPWADSQRILIQNFFFPPEYRDSEITQLPKQGEMRQFLAHDIRVILLSDSSIDVWFMRGDELNALHVRVQRGSSLDWKIPWSISENGYKSFARVSLLHVESSTSLLYPKFFQCETFLLTVEAHYPRVFNGHQLWEYYLETSKTDIWFVWDLKRFFSDLFTEWNIGSVPDLYTFIPCTWKFYAKVIDNFQLFLVLNDKNWIDTTSSSSSENSLASITVKEIHMNFDLPFIDFCPETVSTKFIIETRGDLVLSFWFPKQNTSALLVHSLMKNAAFIAFNNMLNSNIFAPKEWIKIWRAKNISLSIEYTYYSSKVDISSDLPHHVVSKENIELPKHPIYLPPNNLIVKAVISTSEILLTGILARLIINLKNNYFGLYDQLSNILNDGSNVQQCLYGNVLHHMDHYRPLAVRLCLRLQSIKAHCLVHNSKPDSLTSGSQYPVISTKEIVIEIVKSPLDVLVQVVLGRVNMHFEGSSNSDGKITLKSFSFRGKALFSEADIPWDVSFIEYAWMTEIVIGTITAKVHPSQIVLILQFLESFILLADCPDDKLLIPERYETCHHVHNIRSCPYSSLNIVDDKGKLINCVSENDLKYEMVRISIDAINLLVIDEQFAFNIAISSLQFAFCNCHEASFTSNLNVNSSLISIKLLALMNPVENSNTWSCCGEFSLEGINLNIGLPHSPNQRRFIQEKKLFLTKHDKRTMRLRFLWNKRDDCFCYERNRFFGTTDIINSTFSYDKACLVKESIKKVECEAIEIGQSLVYSKKKALITDENVSENSEIAFALEIPNEKKEIRRMLSDESFHSAISSQFISLSHHMTCPILSTPILSNTYSTFLSSFRIRDHCIDSSSFDGMFFEKKCVGVNDITFGHIVKQKRTSPTNQSGFAKSSNNVDYNVKNDETFSVRGTLASNIKIFATPLCLEIIEHIGQSLVLAITSVHPVFIMQHLYTKCVFGLHAQPLIVHKNAEKSGNAISIDLTLPVVEINLFHCGLIEKTVQSYLLEDSASHLTRSGMFNETNIEYKYAHCHAQFLEFVESVKMDFTHNKVLSSCYSTNWHDLNCNDPLNKFDLRVIADLDIPEISISVNSRPLLLSERSSESTLHCQLSMGPIHMSFGLCKPVDQTNSNEWPLFDVFAPCVNAWTCSIHRFTHSMNSNFLQIDGWIDIILIKTLSDVLDCTVDQVFANSKSCFDSVRVLQSSLASCPSCKLTQILMRYSINEDLSAYWNEIDLVDCSKLIPYELRKQALIALLSHCQTIICSSVKLVDSKSAKRFVHLPARDKERLKINIEPVDVVDFRLDSRNSGFINERHIMDKQKNMDLYHWILAKHKEYKEATSKTKIPQKTLEDSSNINLMEINLSIFFWSIYEERNLEQSWRGRMRLPDLNIEWSVECSEVKIDLLEPKMISSSNVNYLSLTKHHLFHLESFMPMGQLHLLMQLDEYKLRPKKALCNLLYTSTIQNIRFTLSVASVLFLNDLSRVIRSYSCMKTHLENSSSQKSSAEEVTKEERRKEAPESSSGSSNEYFHDFSWVDAVLDKLKDYNRTRGGDIQKRNFYVQTDISGEHCFKMVILEMALTHLFVSLTFKKIQLSHNHKRDEIVEQKKQLLDLINLSLQRSYLILSEFVVGLDAKHIISFSIKSSTFSFKREREIDKSINNFVNLSIGDIEGNMPIHAQNLHEVVLRNVSQLTEQMTRLEYDESFVGEYSPHLHDHQIMAVIFFEVHLSSVELTAQLLPSLKVKYRLEHLESSGYTGSSAKFKSVISNHVLFFTVSSADEKRLSPISSDIFTLALPRIIADGIYRSVTSDGQLKQSVNSDEKGKTATENDRKKEWWHTDDGNDKGNLQLHEGGYFDIELIIGKLDHSFTTDLLNQVLFAEQCFRSELSSLINRISMDQSPHPTFFHDHSLLSQNRFLFILSIKEEATPWLQLTASTPTSIAVRLTFDNISATLTNMLAQKNGVYNKRLYGKATIGVNAKLGQLVKSAMFEEIDAELQEFATFMTQISFQNKESSVHTSYSYVITVKRPILLVKSTAIDKALLLWLNYKNAYDYWREERSKLLKSERRDSRTTASFSSVPEMNVNLSLKIVDGAYICMPLYSADLSTDMSALIISLQSSDITVCIQKELACQAAFHNFKVRFIDNFDDQALNDSLLDEKGDSTGTNFFYFPEGTYQIVSRASAASGPSQSAKWLLLVKWQMRGMVIDLDYRIGKLIVLLMNTFSSLTSDNIDDDWGDLIPESLLYDSDDEKREDDDIDSTGELGSLAQEERVQWIERKMHEQSVLVNDLIQCGATEPAIEKERRTLRKLELARFRQFRKSVLDKLKRNAMRHKRRFTEARKNESFSRELPRNKSSTVISTNSRYSQQSEYPSSKPENIHISDTVNMDISVQIDIESGMCTLRAAEKNDEQLSLFIKRPSTRDLRSKITSSNNTITTLTIPSVSIKAYYVSIDFNQSQHISRSVQSFLAHKYGKSSQWKRPAFYLSMELASMPQESLVTPSLADFIEQLVDALPSGVMTNSSLDLSVFNQSNATSPEVPIVEIDTSILPLDILLFLTVQSSTIRFEGQQQRSAAADCLLKLPSLTLMASTRPMTEGTEGTDIDLSVGGIHLSATLSAFSLNVYSPHQRSTAHDALSLTLDHLSVLISRSKNSRFEIDNKVQFVLTVNIGSASFNYDMRRLAELISFPKPWYRRAIVHRFFFGDRFVRTPTQRSSSPMSKLSQEESNIQKKEWCASVIFAIEWRELNINAQMANTMGNTKLCLRDGVFRGHCQLNSKSEKILMINFGLKSANLSAYGGTISGQISVNDLLITCENNIILNKPPRNSAKIKLAETECRIEWMSRPIFIARCDKASIIIQDDWSTIKDDTEQVIKAYVSVALNISWEDLQLIITKTTVDDLIKIAMKLRSFFQEQMRNSQLAWGIVSPQVNENEIFKSENNLRHGHCQKYRHWPSVLDTLTEIQSKQKILPLPKGNDGVTAVGGILELTGGRFSLACMNGEMNASSWALFHMLQPSILFEPEAQYAFISEKNDVGVSVTQRLTVRLGDLSSCHSALHETKALVCRIQQSRGCMVRQTSSISTYLEHIIGDPLKQLSMHPTDSSQPTAHHSVLQLFQFPTLDVVVSTLQKQEMEIGDVENFIPEVLNSFICEFHDTVNVQTDFNAQVSFLPELLKTYIKTQDQAKEERVADTSRDFRRYICEKWIVDPKICFIDRFKWNPPVIDEILKKLQIFDHRRTIPKAFQRGILDPCDALLAQLNLAVMSIGKKSAKSNRN</sequence>
<feature type="compositionally biased region" description="Basic and acidic residues" evidence="1">
    <location>
        <begin position="2578"/>
        <end position="2593"/>
    </location>
</feature>
<evidence type="ECO:0000259" key="3">
    <source>
        <dbReference type="SMART" id="SM01220"/>
    </source>
</evidence>
<feature type="domain" description="Bridge-like lipid transfer protein family member 1 C-terminal" evidence="3">
    <location>
        <begin position="2955"/>
        <end position="3502"/>
    </location>
</feature>
<dbReference type="Pfam" id="PF20413">
    <property type="entry name" value="BLTP1_N"/>
    <property type="match status" value="1"/>
</dbReference>
<dbReference type="PANTHER" id="PTHR31640">
    <property type="entry name" value="TRANSMEMBRANE PROTEIN KIAA1109"/>
    <property type="match status" value="1"/>
</dbReference>
<feature type="region of interest" description="Disordered" evidence="1">
    <location>
        <begin position="2578"/>
        <end position="2620"/>
    </location>
</feature>
<dbReference type="OrthoDB" id="10051416at2759"/>
<feature type="transmembrane region" description="Helical" evidence="2">
    <location>
        <begin position="45"/>
        <end position="66"/>
    </location>
</feature>
<feature type="compositionally biased region" description="Polar residues" evidence="1">
    <location>
        <begin position="2594"/>
        <end position="2620"/>
    </location>
</feature>
<dbReference type="WBParaSite" id="DME_0000224601-mRNA-1">
    <property type="protein sequence ID" value="DME_0000224601-mRNA-1"/>
    <property type="gene ID" value="DME_0000224601"/>
</dbReference>
<dbReference type="SMART" id="SM01220">
    <property type="entry name" value="FSA_C"/>
    <property type="match status" value="1"/>
</dbReference>
<gene>
    <name evidence="4" type="ORF">DME_LOCUS6606</name>
</gene>
<reference evidence="7" key="1">
    <citation type="submission" date="2016-04" db="UniProtKB">
        <authorList>
            <consortium name="WormBaseParasite"/>
        </authorList>
    </citation>
    <scope>IDENTIFICATION</scope>
</reference>
<keyword evidence="2" id="KW-0812">Transmembrane</keyword>
<dbReference type="Proteomes" id="UP000038040">
    <property type="component" value="Unplaced"/>
</dbReference>
<evidence type="ECO:0000256" key="2">
    <source>
        <dbReference type="SAM" id="Phobius"/>
    </source>
</evidence>
<dbReference type="GO" id="GO:0098793">
    <property type="term" value="C:presynapse"/>
    <property type="evidence" value="ECO:0007669"/>
    <property type="project" value="GOC"/>
</dbReference>
<dbReference type="InterPro" id="IPR047104">
    <property type="entry name" value="BLTP1_N"/>
</dbReference>
<feature type="compositionally biased region" description="Basic and acidic residues" evidence="1">
    <location>
        <begin position="1748"/>
        <end position="1762"/>
    </location>
</feature>
<feature type="region of interest" description="Disordered" evidence="1">
    <location>
        <begin position="2057"/>
        <end position="2080"/>
    </location>
</feature>